<feature type="transmembrane region" description="Helical" evidence="3">
    <location>
        <begin position="294"/>
        <end position="315"/>
    </location>
</feature>
<dbReference type="InterPro" id="IPR011622">
    <property type="entry name" value="7TMR_DISM_rcpt_extracell_dom2"/>
</dbReference>
<dbReference type="Gene3D" id="3.30.70.270">
    <property type="match status" value="1"/>
</dbReference>
<evidence type="ECO:0000313" key="6">
    <source>
        <dbReference type="Proteomes" id="UP001305027"/>
    </source>
</evidence>
<dbReference type="InterPro" id="IPR000160">
    <property type="entry name" value="GGDEF_dom"/>
</dbReference>
<feature type="transmembrane region" description="Helical" evidence="3">
    <location>
        <begin position="262"/>
        <end position="282"/>
    </location>
</feature>
<feature type="transmembrane region" description="Helical" evidence="3">
    <location>
        <begin position="356"/>
        <end position="373"/>
    </location>
</feature>
<gene>
    <name evidence="5" type="ORF">NOG12_09985</name>
</gene>
<comment type="caution">
    <text evidence="5">The sequence shown here is derived from an EMBL/GenBank/DDBJ whole genome shotgun (WGS) entry which is preliminary data.</text>
</comment>
<dbReference type="Pfam" id="PF00990">
    <property type="entry name" value="GGDEF"/>
    <property type="match status" value="1"/>
</dbReference>
<dbReference type="InterPro" id="IPR043128">
    <property type="entry name" value="Rev_trsase/Diguanyl_cyclase"/>
</dbReference>
<evidence type="ECO:0000256" key="1">
    <source>
        <dbReference type="ARBA" id="ARBA00012528"/>
    </source>
</evidence>
<evidence type="ECO:0000256" key="3">
    <source>
        <dbReference type="SAM" id="Phobius"/>
    </source>
</evidence>
<evidence type="ECO:0000313" key="5">
    <source>
        <dbReference type="EMBL" id="MDT7526406.1"/>
    </source>
</evidence>
<reference evidence="5 6" key="1">
    <citation type="submission" date="2022-07" db="EMBL/GenBank/DDBJ databases">
        <title>Pseudidiomarina sp. nov, a marine bacterium isolated from Pacific Ocean.</title>
        <authorList>
            <person name="Wang Y."/>
        </authorList>
    </citation>
    <scope>NUCLEOTIDE SEQUENCE [LARGE SCALE GENOMIC DNA]</scope>
    <source>
        <strain evidence="5 6">GXY010</strain>
    </source>
</reference>
<feature type="transmembrane region" description="Helical" evidence="3">
    <location>
        <begin position="412"/>
        <end position="431"/>
    </location>
</feature>
<dbReference type="PANTHER" id="PTHR45138:SF9">
    <property type="entry name" value="DIGUANYLATE CYCLASE DGCM-RELATED"/>
    <property type="match status" value="1"/>
</dbReference>
<feature type="domain" description="GGDEF" evidence="4">
    <location>
        <begin position="480"/>
        <end position="613"/>
    </location>
</feature>
<keyword evidence="3" id="KW-0472">Membrane</keyword>
<proteinExistence type="predicted"/>
<dbReference type="InterPro" id="IPR011623">
    <property type="entry name" value="7TMR_DISM_rcpt_extracell_dom1"/>
</dbReference>
<dbReference type="EC" id="2.7.7.65" evidence="1"/>
<name>A0ABU3KY69_9GAMM</name>
<feature type="transmembrane region" description="Helical" evidence="3">
    <location>
        <begin position="236"/>
        <end position="255"/>
    </location>
</feature>
<feature type="transmembrane region" description="Helical" evidence="3">
    <location>
        <begin position="327"/>
        <end position="344"/>
    </location>
</feature>
<dbReference type="Proteomes" id="UP001305027">
    <property type="component" value="Unassembled WGS sequence"/>
</dbReference>
<dbReference type="RefSeq" id="WP_313933168.1">
    <property type="nucleotide sequence ID" value="NZ_JANFPJ010000019.1"/>
</dbReference>
<dbReference type="Pfam" id="PF07696">
    <property type="entry name" value="7TMR-DISMED2"/>
    <property type="match status" value="1"/>
</dbReference>
<dbReference type="InterPro" id="IPR029787">
    <property type="entry name" value="Nucleotide_cyclase"/>
</dbReference>
<dbReference type="InterPro" id="IPR050469">
    <property type="entry name" value="Diguanylate_Cyclase"/>
</dbReference>
<dbReference type="NCBIfam" id="TIGR00254">
    <property type="entry name" value="GGDEF"/>
    <property type="match status" value="1"/>
</dbReference>
<feature type="transmembrane region" description="Helical" evidence="3">
    <location>
        <begin position="380"/>
        <end position="400"/>
    </location>
</feature>
<evidence type="ECO:0000259" key="4">
    <source>
        <dbReference type="PROSITE" id="PS50887"/>
    </source>
</evidence>
<keyword evidence="3" id="KW-0812">Transmembrane</keyword>
<keyword evidence="3" id="KW-1133">Transmembrane helix</keyword>
<dbReference type="SMART" id="SM00267">
    <property type="entry name" value="GGDEF"/>
    <property type="match status" value="1"/>
</dbReference>
<accession>A0ABU3KY69</accession>
<dbReference type="CDD" id="cd01949">
    <property type="entry name" value="GGDEF"/>
    <property type="match status" value="1"/>
</dbReference>
<dbReference type="SUPFAM" id="SSF55073">
    <property type="entry name" value="Nucleotide cyclase"/>
    <property type="match status" value="1"/>
</dbReference>
<organism evidence="5 6">
    <name type="scientific">Pseudidiomarina fusca</name>
    <dbReference type="NCBI Taxonomy" id="2965078"/>
    <lineage>
        <taxon>Bacteria</taxon>
        <taxon>Pseudomonadati</taxon>
        <taxon>Pseudomonadota</taxon>
        <taxon>Gammaproteobacteria</taxon>
        <taxon>Alteromonadales</taxon>
        <taxon>Idiomarinaceae</taxon>
        <taxon>Pseudidiomarina</taxon>
    </lineage>
</organism>
<dbReference type="EMBL" id="JANFPJ010000019">
    <property type="protein sequence ID" value="MDT7526406.1"/>
    <property type="molecule type" value="Genomic_DNA"/>
</dbReference>
<dbReference type="Gene3D" id="2.60.40.2380">
    <property type="match status" value="1"/>
</dbReference>
<sequence length="613" mass="68482">MTTIAHCRSTSRCGRFQTMVCAAAVFLGKLIGWLALAVLPMLLFAATATATATATAAGQVQPEPTIEAASPPLVKLPETIKQPLALDRFTISYWVDSSGQASFAEAREQSYNNSPNRVSLGTSAKSTWVRFQVVNPARAERDVFLQFPHAYHNKSLGFYETDGKRLLRKAVIDLNAPEDNPYLYKGAGVFSFQLAPGEQKTLYVHSVSYSHQWFELQLLDAFHSKQALVSSYTDSALIVGILIALVIYNLLLYFFASKRENIFYSLYLVSAAIWIALSYGLLSGVFEVYGDTALQFHTSLMAFPIFLILFMTEIFKTKLHHPIEHKFLQAMLVLLVLTFVWSLFDIQAALQPASSLAALMMVVTLSVGISLWLKGEVLARYFLIGHGFFVFFNALAVLYYKGMLGFHYVTSHGVGIGIMLEALMLAFIIAYRMKLLEDMKAVQEELKLQAATDPLTRLYNRRFFYAEADYLLQRAQSEHYPVSILTLDIDRFKQVNDTFGHAIGDRILQELADILKGSVRESDIVARFGGEEFVILLNKCDFRAASKLAEQIRVAVTKHAIELSASETMSFTISIGLTEVLLGKEQIDDAIHRADLALYSAKKAGRNRVEARV</sequence>
<dbReference type="PROSITE" id="PS50887">
    <property type="entry name" value="GGDEF"/>
    <property type="match status" value="1"/>
</dbReference>
<evidence type="ECO:0000256" key="2">
    <source>
        <dbReference type="ARBA" id="ARBA00034247"/>
    </source>
</evidence>
<protein>
    <recommendedName>
        <fullName evidence="1">diguanylate cyclase</fullName>
        <ecNumber evidence="1">2.7.7.65</ecNumber>
    </recommendedName>
</protein>
<comment type="catalytic activity">
    <reaction evidence="2">
        <text>2 GTP = 3',3'-c-di-GMP + 2 diphosphate</text>
        <dbReference type="Rhea" id="RHEA:24898"/>
        <dbReference type="ChEBI" id="CHEBI:33019"/>
        <dbReference type="ChEBI" id="CHEBI:37565"/>
        <dbReference type="ChEBI" id="CHEBI:58805"/>
        <dbReference type="EC" id="2.7.7.65"/>
    </reaction>
</comment>
<dbReference type="PANTHER" id="PTHR45138">
    <property type="entry name" value="REGULATORY COMPONENTS OF SENSORY TRANSDUCTION SYSTEM"/>
    <property type="match status" value="1"/>
</dbReference>
<keyword evidence="6" id="KW-1185">Reference proteome</keyword>
<dbReference type="Pfam" id="PF07695">
    <property type="entry name" value="7TMR-DISM_7TM"/>
    <property type="match status" value="1"/>
</dbReference>